<dbReference type="Proteomes" id="UP000251205">
    <property type="component" value="Unassembled WGS sequence"/>
</dbReference>
<gene>
    <name evidence="5" type="ORF">DQ393_19920</name>
</gene>
<dbReference type="Gene3D" id="1.10.10.60">
    <property type="entry name" value="Homeodomain-like"/>
    <property type="match status" value="1"/>
</dbReference>
<dbReference type="GO" id="GO:0003700">
    <property type="term" value="F:DNA-binding transcription factor activity"/>
    <property type="evidence" value="ECO:0007669"/>
    <property type="project" value="InterPro"/>
</dbReference>
<dbReference type="OrthoDB" id="8004517at2"/>
<name>A0A329Y6H2_RHITR</name>
<dbReference type="AlphaFoldDB" id="A0A329Y6H2"/>
<evidence type="ECO:0000313" key="6">
    <source>
        <dbReference type="Proteomes" id="UP000251205"/>
    </source>
</evidence>
<evidence type="ECO:0000256" key="2">
    <source>
        <dbReference type="ARBA" id="ARBA00023125"/>
    </source>
</evidence>
<evidence type="ECO:0000313" key="5">
    <source>
        <dbReference type="EMBL" id="RAX39789.1"/>
    </source>
</evidence>
<dbReference type="InterPro" id="IPR009057">
    <property type="entry name" value="Homeodomain-like_sf"/>
</dbReference>
<evidence type="ECO:0000256" key="3">
    <source>
        <dbReference type="ARBA" id="ARBA00023163"/>
    </source>
</evidence>
<organism evidence="5 6">
    <name type="scientific">Rhizobium tropici</name>
    <dbReference type="NCBI Taxonomy" id="398"/>
    <lineage>
        <taxon>Bacteria</taxon>
        <taxon>Pseudomonadati</taxon>
        <taxon>Pseudomonadota</taxon>
        <taxon>Alphaproteobacteria</taxon>
        <taxon>Hyphomicrobiales</taxon>
        <taxon>Rhizobiaceae</taxon>
        <taxon>Rhizobium/Agrobacterium group</taxon>
        <taxon>Rhizobium</taxon>
    </lineage>
</organism>
<dbReference type="RefSeq" id="WP_112343464.1">
    <property type="nucleotide sequence ID" value="NZ_QMKK01000045.1"/>
</dbReference>
<dbReference type="PROSITE" id="PS01124">
    <property type="entry name" value="HTH_ARAC_FAMILY_2"/>
    <property type="match status" value="1"/>
</dbReference>
<keyword evidence="2" id="KW-0238">DNA-binding</keyword>
<reference evidence="5 6" key="1">
    <citation type="submission" date="2018-06" db="EMBL/GenBank/DDBJ databases">
        <title>Whole Genome Sequence of an efficient microsymbiont, Rhizobium tropici.</title>
        <authorList>
            <person name="Srinivasan R."/>
            <person name="Singh H.V."/>
            <person name="Srivastava R."/>
            <person name="Kumari B."/>
            <person name="Radhakrishna A."/>
        </authorList>
    </citation>
    <scope>NUCLEOTIDE SEQUENCE [LARGE SCALE GENOMIC DNA]</scope>
    <source>
        <strain evidence="5 6">IGFRI Rhizo-19</strain>
    </source>
</reference>
<dbReference type="InterPro" id="IPR018060">
    <property type="entry name" value="HTH_AraC"/>
</dbReference>
<dbReference type="SUPFAM" id="SSF46689">
    <property type="entry name" value="Homeodomain-like"/>
    <property type="match status" value="1"/>
</dbReference>
<protein>
    <submittedName>
        <fullName evidence="5">AraC family transcriptional regulator</fullName>
    </submittedName>
</protein>
<keyword evidence="1" id="KW-0805">Transcription regulation</keyword>
<dbReference type="PANTHER" id="PTHR43280:SF31">
    <property type="entry name" value="TRANSCRIPTIONAL REGULATORY PROTEIN"/>
    <property type="match status" value="1"/>
</dbReference>
<dbReference type="SMART" id="SM00342">
    <property type="entry name" value="HTH_ARAC"/>
    <property type="match status" value="1"/>
</dbReference>
<dbReference type="GO" id="GO:0043565">
    <property type="term" value="F:sequence-specific DNA binding"/>
    <property type="evidence" value="ECO:0007669"/>
    <property type="project" value="InterPro"/>
</dbReference>
<comment type="caution">
    <text evidence="5">The sequence shown here is derived from an EMBL/GenBank/DDBJ whole genome shotgun (WGS) entry which is preliminary data.</text>
</comment>
<proteinExistence type="predicted"/>
<dbReference type="PANTHER" id="PTHR43280">
    <property type="entry name" value="ARAC-FAMILY TRANSCRIPTIONAL REGULATOR"/>
    <property type="match status" value="1"/>
</dbReference>
<sequence length="375" mass="42445">MMWGKADISFEQPKAVERRRWPRSPQAPLYSELPETTELASLPFSTEELRPDRQFAAWQERMAPLVDMRLQNQAKACEPFAVKQVVWNLEGVLLIQQDTPAFSFERSPEKVRFSSIDHWQITFLRTGKTWTSVNGKVVENEPGMMEIRMLGCPFYGRTSPAQSTTLILPCDLFAAYGGLPSASSNIVLGGPRVSLLSSYMDFLEVNLLRLTRDDLPGVRNQLREMVFHTISPLVHSEIDGEISQSGLMTRARHFIQNNLGSAELTPETVSRELAISRTRLYELFQTSSGVLNYIRRRRLLAARAALNDPADGRKIGEIASQFCFESAANFCRAFTHEFGYNPSEVRRHSRDFKTEAPSRTAMVSSFDNWLGTLGL</sequence>
<dbReference type="EMBL" id="QMKK01000045">
    <property type="protein sequence ID" value="RAX39789.1"/>
    <property type="molecule type" value="Genomic_DNA"/>
</dbReference>
<dbReference type="Pfam" id="PF12833">
    <property type="entry name" value="HTH_18"/>
    <property type="match status" value="1"/>
</dbReference>
<accession>A0A329Y6H2</accession>
<evidence type="ECO:0000256" key="1">
    <source>
        <dbReference type="ARBA" id="ARBA00023015"/>
    </source>
</evidence>
<keyword evidence="3" id="KW-0804">Transcription</keyword>
<evidence type="ECO:0000259" key="4">
    <source>
        <dbReference type="PROSITE" id="PS01124"/>
    </source>
</evidence>
<feature type="domain" description="HTH araC/xylS-type" evidence="4">
    <location>
        <begin position="249"/>
        <end position="348"/>
    </location>
</feature>